<gene>
    <name evidence="2" type="ORF">QE152_g41595</name>
</gene>
<evidence type="ECO:0000256" key="1">
    <source>
        <dbReference type="SAM" id="MobiDB-lite"/>
    </source>
</evidence>
<dbReference type="EMBL" id="JASPKY010005517">
    <property type="protein sequence ID" value="KAK9659717.1"/>
    <property type="molecule type" value="Genomic_DNA"/>
</dbReference>
<organism evidence="2 3">
    <name type="scientific">Popillia japonica</name>
    <name type="common">Japanese beetle</name>
    <dbReference type="NCBI Taxonomy" id="7064"/>
    <lineage>
        <taxon>Eukaryota</taxon>
        <taxon>Metazoa</taxon>
        <taxon>Ecdysozoa</taxon>
        <taxon>Arthropoda</taxon>
        <taxon>Hexapoda</taxon>
        <taxon>Insecta</taxon>
        <taxon>Pterygota</taxon>
        <taxon>Neoptera</taxon>
        <taxon>Endopterygota</taxon>
        <taxon>Coleoptera</taxon>
        <taxon>Polyphaga</taxon>
        <taxon>Scarabaeiformia</taxon>
        <taxon>Scarabaeidae</taxon>
        <taxon>Rutelinae</taxon>
        <taxon>Popillia</taxon>
    </lineage>
</organism>
<protein>
    <submittedName>
        <fullName evidence="2">Uncharacterized protein</fullName>
    </submittedName>
</protein>
<feature type="compositionally biased region" description="Basic and acidic residues" evidence="1">
    <location>
        <begin position="71"/>
        <end position="90"/>
    </location>
</feature>
<feature type="region of interest" description="Disordered" evidence="1">
    <location>
        <begin position="71"/>
        <end position="102"/>
    </location>
</feature>
<evidence type="ECO:0000313" key="3">
    <source>
        <dbReference type="Proteomes" id="UP001458880"/>
    </source>
</evidence>
<comment type="caution">
    <text evidence="2">The sequence shown here is derived from an EMBL/GenBank/DDBJ whole genome shotgun (WGS) entry which is preliminary data.</text>
</comment>
<dbReference type="AlphaFoldDB" id="A0AAW1GG64"/>
<feature type="non-terminal residue" evidence="2">
    <location>
        <position position="102"/>
    </location>
</feature>
<sequence>MWLHYPPHWGGAPGKPEPPFNRRRKNITDEEKINKVLHATADAITRHSEVLHATADAITRHSDYILAENKKDLAKEQERPCQNGRERPEIRPPAAYARQAYG</sequence>
<keyword evidence="3" id="KW-1185">Reference proteome</keyword>
<reference evidence="2 3" key="1">
    <citation type="journal article" date="2024" name="BMC Genomics">
        <title>De novo assembly and annotation of Popillia japonica's genome with initial clues to its potential as an invasive pest.</title>
        <authorList>
            <person name="Cucini C."/>
            <person name="Boschi S."/>
            <person name="Funari R."/>
            <person name="Cardaioli E."/>
            <person name="Iannotti N."/>
            <person name="Marturano G."/>
            <person name="Paoli F."/>
            <person name="Bruttini M."/>
            <person name="Carapelli A."/>
            <person name="Frati F."/>
            <person name="Nardi F."/>
        </authorList>
    </citation>
    <scope>NUCLEOTIDE SEQUENCE [LARGE SCALE GENOMIC DNA]</scope>
    <source>
        <strain evidence="2">DMR45628</strain>
    </source>
</reference>
<evidence type="ECO:0000313" key="2">
    <source>
        <dbReference type="EMBL" id="KAK9659717.1"/>
    </source>
</evidence>
<name>A0AAW1GG64_POPJA</name>
<proteinExistence type="predicted"/>
<feature type="region of interest" description="Disordered" evidence="1">
    <location>
        <begin position="1"/>
        <end position="23"/>
    </location>
</feature>
<dbReference type="Proteomes" id="UP001458880">
    <property type="component" value="Unassembled WGS sequence"/>
</dbReference>
<accession>A0AAW1GG64</accession>